<dbReference type="SUPFAM" id="SSF50630">
    <property type="entry name" value="Acid proteases"/>
    <property type="match status" value="1"/>
</dbReference>
<gene>
    <name evidence="4" type="ORF">WOLCODRAFT_74976</name>
</gene>
<dbReference type="Pfam" id="PF00026">
    <property type="entry name" value="Asp"/>
    <property type="match status" value="1"/>
</dbReference>
<evidence type="ECO:0000256" key="2">
    <source>
        <dbReference type="PIRSR" id="PIRSR601461-1"/>
    </source>
</evidence>
<dbReference type="PANTHER" id="PTHR47966:SF51">
    <property type="entry name" value="BETA-SITE APP-CLEAVING ENZYME, ISOFORM A-RELATED"/>
    <property type="match status" value="1"/>
</dbReference>
<dbReference type="Proteomes" id="UP000218811">
    <property type="component" value="Unassembled WGS sequence"/>
</dbReference>
<dbReference type="InterPro" id="IPR033121">
    <property type="entry name" value="PEPTIDASE_A1"/>
</dbReference>
<dbReference type="InterPro" id="IPR001461">
    <property type="entry name" value="Aspartic_peptidase_A1"/>
</dbReference>
<proteinExistence type="inferred from homology"/>
<dbReference type="PRINTS" id="PR00792">
    <property type="entry name" value="PEPSIN"/>
</dbReference>
<keyword evidence="4" id="KW-0378">Hydrolase</keyword>
<dbReference type="AlphaFoldDB" id="A0A2H3JNL6"/>
<dbReference type="PANTHER" id="PTHR47966">
    <property type="entry name" value="BETA-SITE APP-CLEAVING ENZYME, ISOFORM A-RELATED"/>
    <property type="match status" value="1"/>
</dbReference>
<organism evidence="4 5">
    <name type="scientific">Wolfiporia cocos (strain MD-104)</name>
    <name type="common">Brown rot fungus</name>
    <dbReference type="NCBI Taxonomy" id="742152"/>
    <lineage>
        <taxon>Eukaryota</taxon>
        <taxon>Fungi</taxon>
        <taxon>Dikarya</taxon>
        <taxon>Basidiomycota</taxon>
        <taxon>Agaricomycotina</taxon>
        <taxon>Agaricomycetes</taxon>
        <taxon>Polyporales</taxon>
        <taxon>Phaeolaceae</taxon>
        <taxon>Wolfiporia</taxon>
    </lineage>
</organism>
<keyword evidence="5" id="KW-1185">Reference proteome</keyword>
<protein>
    <submittedName>
        <fullName evidence="4">Aspartyl protease</fullName>
    </submittedName>
</protein>
<name>A0A2H3JNL6_WOLCO</name>
<dbReference type="GO" id="GO:0006508">
    <property type="term" value="P:proteolysis"/>
    <property type="evidence" value="ECO:0007669"/>
    <property type="project" value="UniProtKB-KW"/>
</dbReference>
<dbReference type="STRING" id="742152.A0A2H3JNL6"/>
<comment type="similarity">
    <text evidence="1">Belongs to the peptidase A1 family.</text>
</comment>
<accession>A0A2H3JNL6</accession>
<evidence type="ECO:0000313" key="4">
    <source>
        <dbReference type="EMBL" id="PCH43770.1"/>
    </source>
</evidence>
<dbReference type="EMBL" id="KB468146">
    <property type="protein sequence ID" value="PCH43770.1"/>
    <property type="molecule type" value="Genomic_DNA"/>
</dbReference>
<reference evidence="4 5" key="1">
    <citation type="journal article" date="2012" name="Science">
        <title>The Paleozoic origin of enzymatic lignin decomposition reconstructed from 31 fungal genomes.</title>
        <authorList>
            <person name="Floudas D."/>
            <person name="Binder M."/>
            <person name="Riley R."/>
            <person name="Barry K."/>
            <person name="Blanchette R.A."/>
            <person name="Henrissat B."/>
            <person name="Martinez A.T."/>
            <person name="Otillar R."/>
            <person name="Spatafora J.W."/>
            <person name="Yadav J.S."/>
            <person name="Aerts A."/>
            <person name="Benoit I."/>
            <person name="Boyd A."/>
            <person name="Carlson A."/>
            <person name="Copeland A."/>
            <person name="Coutinho P.M."/>
            <person name="de Vries R.P."/>
            <person name="Ferreira P."/>
            <person name="Findley K."/>
            <person name="Foster B."/>
            <person name="Gaskell J."/>
            <person name="Glotzer D."/>
            <person name="Gorecki P."/>
            <person name="Heitman J."/>
            <person name="Hesse C."/>
            <person name="Hori C."/>
            <person name="Igarashi K."/>
            <person name="Jurgens J.A."/>
            <person name="Kallen N."/>
            <person name="Kersten P."/>
            <person name="Kohler A."/>
            <person name="Kuees U."/>
            <person name="Kumar T.K.A."/>
            <person name="Kuo A."/>
            <person name="LaButti K."/>
            <person name="Larrondo L.F."/>
            <person name="Lindquist E."/>
            <person name="Ling A."/>
            <person name="Lombard V."/>
            <person name="Lucas S."/>
            <person name="Lundell T."/>
            <person name="Martin R."/>
            <person name="McLaughlin D.J."/>
            <person name="Morgenstern I."/>
            <person name="Morin E."/>
            <person name="Murat C."/>
            <person name="Nagy L.G."/>
            <person name="Nolan M."/>
            <person name="Ohm R.A."/>
            <person name="Patyshakuliyeva A."/>
            <person name="Rokas A."/>
            <person name="Ruiz-Duenas F.J."/>
            <person name="Sabat G."/>
            <person name="Salamov A."/>
            <person name="Samejima M."/>
            <person name="Schmutz J."/>
            <person name="Slot J.C."/>
            <person name="St John F."/>
            <person name="Stenlid J."/>
            <person name="Sun H."/>
            <person name="Sun S."/>
            <person name="Syed K."/>
            <person name="Tsang A."/>
            <person name="Wiebenga A."/>
            <person name="Young D."/>
            <person name="Pisabarro A."/>
            <person name="Eastwood D.C."/>
            <person name="Martin F."/>
            <person name="Cullen D."/>
            <person name="Grigoriev I.V."/>
            <person name="Hibbett D.S."/>
        </authorList>
    </citation>
    <scope>NUCLEOTIDE SEQUENCE [LARGE SCALE GENOMIC DNA]</scope>
    <source>
        <strain evidence="4 5">MD-104</strain>
    </source>
</reference>
<dbReference type="InterPro" id="IPR021109">
    <property type="entry name" value="Peptidase_aspartic_dom_sf"/>
</dbReference>
<keyword evidence="4" id="KW-0645">Protease</keyword>
<dbReference type="InterPro" id="IPR034164">
    <property type="entry name" value="Pepsin-like_dom"/>
</dbReference>
<dbReference type="GO" id="GO:0004190">
    <property type="term" value="F:aspartic-type endopeptidase activity"/>
    <property type="evidence" value="ECO:0007669"/>
    <property type="project" value="InterPro"/>
</dbReference>
<dbReference type="CDD" id="cd05471">
    <property type="entry name" value="pepsin_like"/>
    <property type="match status" value="1"/>
</dbReference>
<evidence type="ECO:0000259" key="3">
    <source>
        <dbReference type="PROSITE" id="PS51767"/>
    </source>
</evidence>
<evidence type="ECO:0000313" key="5">
    <source>
        <dbReference type="Proteomes" id="UP000218811"/>
    </source>
</evidence>
<dbReference type="OrthoDB" id="771136at2759"/>
<dbReference type="PROSITE" id="PS51767">
    <property type="entry name" value="PEPTIDASE_A1"/>
    <property type="match status" value="1"/>
</dbReference>
<dbReference type="OMA" id="FADNGAC"/>
<dbReference type="Gene3D" id="2.40.70.10">
    <property type="entry name" value="Acid Proteases"/>
    <property type="match status" value="1"/>
</dbReference>
<feature type="active site" evidence="2">
    <location>
        <position position="251"/>
    </location>
</feature>
<evidence type="ECO:0000256" key="1">
    <source>
        <dbReference type="ARBA" id="ARBA00007447"/>
    </source>
</evidence>
<feature type="active site" evidence="2">
    <location>
        <position position="63"/>
    </location>
</feature>
<feature type="domain" description="Peptidase A1" evidence="3">
    <location>
        <begin position="45"/>
        <end position="269"/>
    </location>
</feature>
<sequence>MSSTPSKISLTSRNVLRGHVASIRRSLAAINVPLAEQFNGTDLQWYGNISVGTPPQTLPVVFDTGSYTLEFTSTQCGEACANQILFNVSESSTYVDLHEVTEIAFATGGGVNPVVSADEYVLWLETGRDTVTVGGISIPNVALYTIINQTAAFDSDPYSGIQGMSSQAQGFFEGLIQQGLPALFGMYITPYSIGNAELTLGAIDETKIHSPITYSELPANSEGSWQLNSTQITVNGQTTSLLASNRTIIFDSGTSNAYFDTNTTEVEVH</sequence>